<protein>
    <recommendedName>
        <fullName evidence="3">Carbohydrate-binding domain-containing protein</fullName>
    </recommendedName>
</protein>
<organism evidence="2">
    <name type="scientific">candidate division TA06 bacterium ADurb.Bin417</name>
    <dbReference type="NCBI Taxonomy" id="1852828"/>
    <lineage>
        <taxon>Bacteria</taxon>
        <taxon>Bacteria division TA06</taxon>
    </lineage>
</organism>
<dbReference type="SUPFAM" id="SSF51445">
    <property type="entry name" value="(Trans)glycosidases"/>
    <property type="match status" value="1"/>
</dbReference>
<dbReference type="SUPFAM" id="SSF49344">
    <property type="entry name" value="CBD9-like"/>
    <property type="match status" value="1"/>
</dbReference>
<sequence>MKTLQIGPMLLAAILILSTGAAAGPESGNLLRNGSFEVGWCHEIGRRTKGFDSAFPDPGWITDEAAFHGRYALKLKPMPRQVADLSFNSNQFYTLPVKLAANKKYVLGLWARSTGGPNKISITPMLPENRGTSLGVSASANLNDTDWTRLRVTVTGANKPVYLSISGSNVLIDAVEFLPEESALGDTAARETRYIPAAAIEAGLDDPTVGRIHYQEEPPVAFDVRLYNYTGQAKSGTLAYELINQDKVIILQSELAPVQLAAGGAASARLNLPALPNGLYALKYWVKGSEAGWGEITFSVMPRPDPARPAAIGLLTTISPEVVALMKRGGFGYYGNLTDLYLRLQEIYNIEKKSLPDRTELIRMLTDSGITVALCINPWWWRKSAEPPWHPPLPARHPSPGPDRESYYDAVDQFARMYAPYIKIWWIQDELEGHAHPHEFLPILVKTEEIIRKHRPDAEFLISAECAWLDGFERVGGMPYVDWFGGSFMNYSGDQGRKLGWLIDKHKKRMWVIAGSFSRDTTFSRLRGGTIHATYSAHHNFINSFFLHRAQVTMDYRTLPTGYNWMEVHDTYNLLEPDTTLSTALTLHAIAGQVLAGSQPDPEPLETTVKHGGYLWAYRDGRSGRPAVCFFPGEARSVTIGLEPKNLRLVDQLGNPMELAAVPGGKSRFQCEANKYYFLYGIEVEPAAFRETVRRAETDLPELPATESFAYYAADPEQTVRIEVLHVNRGQEPWTGHFRAPAFTAGPIPSERSLKEQINPAFPYREDRPLPAQPLPPQQGRSFVWLNTARPLSKPPVLDGDFGEWGKTASSALYYSMQVLGSVDMETIHSWKDSYKITCDYGMDYRVEWWAGYDAENLYLCGRVFDDQLVAADHPAGGREPDCLELRFDRDIAGDLVRPDPADDLSVWLVPATTGGRELRLEISAADGSNRRTLEGGRGTVKIWNDPALLKGWEPWPHPGPAVGYLIEAALPWKSLGLDSKPGAIIGFDLFGHETDIEPNGKPAASVLRWAGQSNPGGQLRLGTGRP</sequence>
<evidence type="ECO:0008006" key="3">
    <source>
        <dbReference type="Google" id="ProtNLM"/>
    </source>
</evidence>
<gene>
    <name evidence="2" type="ORF">BWY73_00321</name>
</gene>
<comment type="caution">
    <text evidence="2">The sequence shown here is derived from an EMBL/GenBank/DDBJ whole genome shotgun (WGS) entry which is preliminary data.</text>
</comment>
<dbReference type="Gene3D" id="2.60.120.260">
    <property type="entry name" value="Galactose-binding domain-like"/>
    <property type="match status" value="1"/>
</dbReference>
<feature type="signal peptide" evidence="1">
    <location>
        <begin position="1"/>
        <end position="23"/>
    </location>
</feature>
<dbReference type="Gene3D" id="2.60.40.1190">
    <property type="match status" value="1"/>
</dbReference>
<accession>A0A1V5MKU1</accession>
<feature type="chain" id="PRO_5010741633" description="Carbohydrate-binding domain-containing protein" evidence="1">
    <location>
        <begin position="24"/>
        <end position="1027"/>
    </location>
</feature>
<dbReference type="Proteomes" id="UP000485484">
    <property type="component" value="Unassembled WGS sequence"/>
</dbReference>
<evidence type="ECO:0000256" key="1">
    <source>
        <dbReference type="SAM" id="SignalP"/>
    </source>
</evidence>
<proteinExistence type="predicted"/>
<dbReference type="AlphaFoldDB" id="A0A1V5MKU1"/>
<evidence type="ECO:0000313" key="2">
    <source>
        <dbReference type="EMBL" id="OPZ93441.1"/>
    </source>
</evidence>
<reference evidence="2" key="1">
    <citation type="submission" date="2017-02" db="EMBL/GenBank/DDBJ databases">
        <title>Delving into the versatile metabolic prowess of the omnipresent phylum Bacteroidetes.</title>
        <authorList>
            <person name="Nobu M.K."/>
            <person name="Mei R."/>
            <person name="Narihiro T."/>
            <person name="Kuroda K."/>
            <person name="Liu W.-T."/>
        </authorList>
    </citation>
    <scope>NUCLEOTIDE SEQUENCE</scope>
    <source>
        <strain evidence="2">ADurb.Bin417</strain>
    </source>
</reference>
<keyword evidence="1" id="KW-0732">Signal</keyword>
<name>A0A1V5MKU1_UNCT6</name>
<dbReference type="EMBL" id="MWAK01000024">
    <property type="protein sequence ID" value="OPZ93441.1"/>
    <property type="molecule type" value="Genomic_DNA"/>
</dbReference>
<dbReference type="InterPro" id="IPR017853">
    <property type="entry name" value="GH"/>
</dbReference>